<evidence type="ECO:0000313" key="5">
    <source>
        <dbReference type="Proteomes" id="UP000540568"/>
    </source>
</evidence>
<gene>
    <name evidence="4" type="ORF">FHX71_001123</name>
</gene>
<dbReference type="PANTHER" id="PTHR43377">
    <property type="entry name" value="BILIVERDIN REDUCTASE A"/>
    <property type="match status" value="1"/>
</dbReference>
<evidence type="ECO:0000259" key="2">
    <source>
        <dbReference type="Pfam" id="PF01408"/>
    </source>
</evidence>
<protein>
    <submittedName>
        <fullName evidence="4">Putative dehydrogenase</fullName>
    </submittedName>
</protein>
<sequence length="475" mass="50452">MTRTTSRPARYALLGTGGRAQLYLDALTGPYASVAELVAWGDTNAGRLDWNERRLAQAGYPAPERIDLGAVTAYVARAGIDRVIVTAPDHAHADLVVAALHGGADVVVEKPLTTDAEGVRRIAEAVEATGRDVVTTFNYRYSPRNAALKEVVARGDIGEVTSVHFEWLLDTSHGADYFRRWHRLKESSGGLLVHKSSHHFDLVNWWLADLPTRVYASGGLRFYGDVNAARRGLGPRPARGTHDGAHLDPFALDLREHELLRGLYHEQEAYDGYLRDQDVFSAGIDIEDNLSVIVDYARGATMTYALNAHAPWEGYTVAINGTRGRAELSVVERGAVESRAAHRPVDPSAQADAAGGDGLRPVGERLLVQVHFGAAREIAVPQAMGGHGGADDALLRDLFLGVGSDGDGDGDDLGRAASWLDGVRALAVGVAGNASLAGGGPVVVSDLPFGSARGAFGVEPADVPADVPGYPATAR</sequence>
<dbReference type="Gene3D" id="3.30.360.10">
    <property type="entry name" value="Dihydrodipicolinate Reductase, domain 2"/>
    <property type="match status" value="1"/>
</dbReference>
<accession>A0A7W3J6G7</accession>
<dbReference type="AlphaFoldDB" id="A0A7W3J6G7"/>
<dbReference type="Pfam" id="PF02894">
    <property type="entry name" value="GFO_IDH_MocA_C"/>
    <property type="match status" value="1"/>
</dbReference>
<dbReference type="Pfam" id="PF01408">
    <property type="entry name" value="GFO_IDH_MocA"/>
    <property type="match status" value="1"/>
</dbReference>
<organism evidence="4 5">
    <name type="scientific">Promicromonospora sukumoe</name>
    <dbReference type="NCBI Taxonomy" id="88382"/>
    <lineage>
        <taxon>Bacteria</taxon>
        <taxon>Bacillati</taxon>
        <taxon>Actinomycetota</taxon>
        <taxon>Actinomycetes</taxon>
        <taxon>Micrococcales</taxon>
        <taxon>Promicromonosporaceae</taxon>
        <taxon>Promicromonospora</taxon>
    </lineage>
</organism>
<evidence type="ECO:0000313" key="4">
    <source>
        <dbReference type="EMBL" id="MBA8807181.1"/>
    </source>
</evidence>
<evidence type="ECO:0000259" key="3">
    <source>
        <dbReference type="Pfam" id="PF02894"/>
    </source>
</evidence>
<dbReference type="InterPro" id="IPR004104">
    <property type="entry name" value="Gfo/Idh/MocA-like_OxRdtase_C"/>
</dbReference>
<reference evidence="4 5" key="1">
    <citation type="submission" date="2020-07" db="EMBL/GenBank/DDBJ databases">
        <title>Sequencing the genomes of 1000 actinobacteria strains.</title>
        <authorList>
            <person name="Klenk H.-P."/>
        </authorList>
    </citation>
    <scope>NUCLEOTIDE SEQUENCE [LARGE SCALE GENOMIC DNA]</scope>
    <source>
        <strain evidence="4 5">DSM 44121</strain>
    </source>
</reference>
<dbReference type="InterPro" id="IPR000683">
    <property type="entry name" value="Gfo/Idh/MocA-like_OxRdtase_N"/>
</dbReference>
<dbReference type="Proteomes" id="UP000540568">
    <property type="component" value="Unassembled WGS sequence"/>
</dbReference>
<proteinExistence type="inferred from homology"/>
<dbReference type="Gene3D" id="3.40.50.720">
    <property type="entry name" value="NAD(P)-binding Rossmann-like Domain"/>
    <property type="match status" value="1"/>
</dbReference>
<feature type="domain" description="Gfo/Idh/MocA-like oxidoreductase C-terminal" evidence="3">
    <location>
        <begin position="149"/>
        <end position="442"/>
    </location>
</feature>
<feature type="domain" description="Gfo/Idh/MocA-like oxidoreductase N-terminal" evidence="2">
    <location>
        <begin position="10"/>
        <end position="133"/>
    </location>
</feature>
<evidence type="ECO:0000256" key="1">
    <source>
        <dbReference type="ARBA" id="ARBA00010928"/>
    </source>
</evidence>
<comment type="caution">
    <text evidence="4">The sequence shown here is derived from an EMBL/GenBank/DDBJ whole genome shotgun (WGS) entry which is preliminary data.</text>
</comment>
<dbReference type="PANTHER" id="PTHR43377:SF2">
    <property type="entry name" value="BINDING ROSSMANN FOLD OXIDOREDUCTASE, PUTATIVE (AFU_ORTHOLOGUE AFUA_4G00560)-RELATED"/>
    <property type="match status" value="1"/>
</dbReference>
<keyword evidence="5" id="KW-1185">Reference proteome</keyword>
<comment type="similarity">
    <text evidence="1">Belongs to the Gfo/Idh/MocA family.</text>
</comment>
<dbReference type="GO" id="GO:0000166">
    <property type="term" value="F:nucleotide binding"/>
    <property type="evidence" value="ECO:0007669"/>
    <property type="project" value="InterPro"/>
</dbReference>
<name>A0A7W3J6G7_9MICO</name>
<dbReference type="InterPro" id="IPR051450">
    <property type="entry name" value="Gfo/Idh/MocA_Oxidoreductases"/>
</dbReference>
<dbReference type="SUPFAM" id="SSF55347">
    <property type="entry name" value="Glyceraldehyde-3-phosphate dehydrogenase-like, C-terminal domain"/>
    <property type="match status" value="1"/>
</dbReference>
<dbReference type="SUPFAM" id="SSF51735">
    <property type="entry name" value="NAD(P)-binding Rossmann-fold domains"/>
    <property type="match status" value="1"/>
</dbReference>
<dbReference type="RefSeq" id="WP_246402240.1">
    <property type="nucleotide sequence ID" value="NZ_BAAATF010000005.1"/>
</dbReference>
<dbReference type="EMBL" id="JACGWV010000001">
    <property type="protein sequence ID" value="MBA8807181.1"/>
    <property type="molecule type" value="Genomic_DNA"/>
</dbReference>
<dbReference type="InterPro" id="IPR036291">
    <property type="entry name" value="NAD(P)-bd_dom_sf"/>
</dbReference>